<evidence type="ECO:0000256" key="2">
    <source>
        <dbReference type="SAM" id="Phobius"/>
    </source>
</evidence>
<evidence type="ECO:0000313" key="3">
    <source>
        <dbReference type="EMBL" id="RVE60929.1"/>
    </source>
</evidence>
<reference evidence="3 4" key="2">
    <citation type="submission" date="2019-01" db="EMBL/GenBank/DDBJ databases">
        <title>A chromosome length genome reference of the Java medaka (oryzias javanicus).</title>
        <authorList>
            <person name="Herpin A."/>
            <person name="Takehana Y."/>
            <person name="Naruse K."/>
            <person name="Ansai S."/>
            <person name="Kawaguchi M."/>
        </authorList>
    </citation>
    <scope>NUCLEOTIDE SEQUENCE [LARGE SCALE GENOMIC DNA]</scope>
    <source>
        <strain evidence="3">RS831</strain>
        <tissue evidence="3">Whole body</tissue>
    </source>
</reference>
<proteinExistence type="predicted"/>
<dbReference type="Proteomes" id="UP000283210">
    <property type="component" value="Chromosome 18"/>
</dbReference>
<reference evidence="3 4" key="1">
    <citation type="submission" date="2018-11" db="EMBL/GenBank/DDBJ databases">
        <authorList>
            <person name="Lopez-Roques C."/>
            <person name="Donnadieu C."/>
            <person name="Bouchez O."/>
            <person name="Klopp C."/>
            <person name="Cabau C."/>
            <person name="Zahm M."/>
        </authorList>
    </citation>
    <scope>NUCLEOTIDE SEQUENCE [LARGE SCALE GENOMIC DNA]</scope>
    <source>
        <strain evidence="3">RS831</strain>
        <tissue evidence="3">Whole body</tissue>
    </source>
</reference>
<keyword evidence="2" id="KW-1133">Transmembrane helix</keyword>
<gene>
    <name evidence="3" type="ORF">OJAV_G00185640</name>
</gene>
<evidence type="ECO:0000313" key="4">
    <source>
        <dbReference type="Proteomes" id="UP000283210"/>
    </source>
</evidence>
<sequence length="117" mass="13220">MDTLTFHLTQRSEEPSEEEEEEGGALREELRFEALEEGEGPFCDIRGLQLRHHHGYRRGCLLLSVGGVIVFTAAFLLTVFILTGGFHCSKEGGWGRGNKEVELTHLQREGRGFTWES</sequence>
<dbReference type="AlphaFoldDB" id="A0A3S2PU07"/>
<accession>A0A3S2PU07</accession>
<organism evidence="3 4">
    <name type="scientific">Oryzias javanicus</name>
    <name type="common">Javanese ricefish</name>
    <name type="synonym">Aplocheilus javanicus</name>
    <dbReference type="NCBI Taxonomy" id="123683"/>
    <lineage>
        <taxon>Eukaryota</taxon>
        <taxon>Metazoa</taxon>
        <taxon>Chordata</taxon>
        <taxon>Craniata</taxon>
        <taxon>Vertebrata</taxon>
        <taxon>Euteleostomi</taxon>
        <taxon>Actinopterygii</taxon>
        <taxon>Neopterygii</taxon>
        <taxon>Teleostei</taxon>
        <taxon>Neoteleostei</taxon>
        <taxon>Acanthomorphata</taxon>
        <taxon>Ovalentaria</taxon>
        <taxon>Atherinomorphae</taxon>
        <taxon>Beloniformes</taxon>
        <taxon>Adrianichthyidae</taxon>
        <taxon>Oryziinae</taxon>
        <taxon>Oryzias</taxon>
    </lineage>
</organism>
<keyword evidence="2" id="KW-0472">Membrane</keyword>
<feature type="region of interest" description="Disordered" evidence="1">
    <location>
        <begin position="1"/>
        <end position="25"/>
    </location>
</feature>
<feature type="transmembrane region" description="Helical" evidence="2">
    <location>
        <begin position="60"/>
        <end position="82"/>
    </location>
</feature>
<evidence type="ECO:0000256" key="1">
    <source>
        <dbReference type="SAM" id="MobiDB-lite"/>
    </source>
</evidence>
<dbReference type="EMBL" id="CM012454">
    <property type="protein sequence ID" value="RVE60929.1"/>
    <property type="molecule type" value="Genomic_DNA"/>
</dbReference>
<keyword evidence="2" id="KW-0812">Transmembrane</keyword>
<protein>
    <submittedName>
        <fullName evidence="3">Uncharacterized protein</fullName>
    </submittedName>
</protein>
<keyword evidence="4" id="KW-1185">Reference proteome</keyword>
<name>A0A3S2PU07_ORYJA</name>